<feature type="domain" description="FAD-binding PCMH-type" evidence="6">
    <location>
        <begin position="53"/>
        <end position="223"/>
    </location>
</feature>
<dbReference type="SUPFAM" id="SSF56176">
    <property type="entry name" value="FAD-binding/transporter-associated domain-like"/>
    <property type="match status" value="1"/>
</dbReference>
<comment type="caution">
    <text evidence="7">The sequence shown here is derived from an EMBL/GenBank/DDBJ whole genome shotgun (WGS) entry which is preliminary data.</text>
</comment>
<dbReference type="GO" id="GO:0071949">
    <property type="term" value="F:FAD binding"/>
    <property type="evidence" value="ECO:0007669"/>
    <property type="project" value="InterPro"/>
</dbReference>
<dbReference type="Gene3D" id="3.30.43.10">
    <property type="entry name" value="Uridine Diphospho-n-acetylenolpyruvylglucosamine Reductase, domain 2"/>
    <property type="match status" value="1"/>
</dbReference>
<name>A0A5J5F1K4_9PEZI</name>
<evidence type="ECO:0000256" key="2">
    <source>
        <dbReference type="ARBA" id="ARBA00022630"/>
    </source>
</evidence>
<evidence type="ECO:0000256" key="3">
    <source>
        <dbReference type="ARBA" id="ARBA00022827"/>
    </source>
</evidence>
<dbReference type="AlphaFoldDB" id="A0A5J5F1K4"/>
<evidence type="ECO:0000313" key="8">
    <source>
        <dbReference type="Proteomes" id="UP000326924"/>
    </source>
</evidence>
<dbReference type="OrthoDB" id="2151789at2759"/>
<dbReference type="Proteomes" id="UP000326924">
    <property type="component" value="Unassembled WGS sequence"/>
</dbReference>
<keyword evidence="3" id="KW-0274">FAD</keyword>
<dbReference type="InterPro" id="IPR016167">
    <property type="entry name" value="FAD-bd_PCMH_sub1"/>
</dbReference>
<evidence type="ECO:0000256" key="1">
    <source>
        <dbReference type="ARBA" id="ARBA00005466"/>
    </source>
</evidence>
<sequence>MRLTLLSVALAYAEIRSIDAACRQLSVQFPNDLFFPNSSNYTAEQTAYWSETTVLTPNCVFRPANAAAVSAGLKIVSKNNSPFAVRSGGHMPVPGAASTDDGVLFAMSAINTKKLVNNNVAQLGPGQSWLTVYSWLSQYDLAVAGGRYAPVGVGGYLLGGGISYFGSEVGWGANNLVNVEVVLADGRIVNANATSNPDLFWALKGGSNNFGIVTRFDIKTFSVPHVYGGNLAYDHTQVSELVDATASFVAPGGGSDDNNAAIVPVVAISPATGAISGSLTMCYRGSDPNPAALANFTKIQAQSSDAGLRTFSDFMTLSSSQGTRGLRWLFRNTGVKVIPGSISLINETFTDYTLSNIKNIESVKGATVMTSIQPITVNWLKAAKAAGGEPIGLDPANGAFIASLVICQWDDASDDDTMNAYATGVVDAIAAAAKKAGADYPFVYLNDAAKGQEVFKYYGGGTSLAKLKAIQRTYDPNGVFKRLEASGFKL</sequence>
<feature type="chain" id="PRO_5023921145" description="FAD-binding PCMH-type domain-containing protein" evidence="5">
    <location>
        <begin position="21"/>
        <end position="490"/>
    </location>
</feature>
<proteinExistence type="inferred from homology"/>
<evidence type="ECO:0000256" key="4">
    <source>
        <dbReference type="ARBA" id="ARBA00023002"/>
    </source>
</evidence>
<feature type="signal peptide" evidence="5">
    <location>
        <begin position="1"/>
        <end position="20"/>
    </location>
</feature>
<protein>
    <recommendedName>
        <fullName evidence="6">FAD-binding PCMH-type domain-containing protein</fullName>
    </recommendedName>
</protein>
<evidence type="ECO:0000313" key="7">
    <source>
        <dbReference type="EMBL" id="KAA8909877.1"/>
    </source>
</evidence>
<accession>A0A5J5F1K4</accession>
<keyword evidence="2" id="KW-0285">Flavoprotein</keyword>
<gene>
    <name evidence="7" type="ORF">FN846DRAFT_1027456</name>
</gene>
<dbReference type="Gene3D" id="3.40.462.20">
    <property type="match status" value="1"/>
</dbReference>
<keyword evidence="5" id="KW-0732">Signal</keyword>
<evidence type="ECO:0000259" key="6">
    <source>
        <dbReference type="PROSITE" id="PS51387"/>
    </source>
</evidence>
<dbReference type="InterPro" id="IPR006094">
    <property type="entry name" value="Oxid_FAD_bind_N"/>
</dbReference>
<dbReference type="Gene3D" id="3.30.465.10">
    <property type="match status" value="1"/>
</dbReference>
<dbReference type="PROSITE" id="PS51387">
    <property type="entry name" value="FAD_PCMH"/>
    <property type="match status" value="1"/>
</dbReference>
<keyword evidence="8" id="KW-1185">Reference proteome</keyword>
<dbReference type="EMBL" id="VXIS01000053">
    <property type="protein sequence ID" value="KAA8909877.1"/>
    <property type="molecule type" value="Genomic_DNA"/>
</dbReference>
<dbReference type="InterPro" id="IPR036318">
    <property type="entry name" value="FAD-bd_PCMH-like_sf"/>
</dbReference>
<dbReference type="PANTHER" id="PTHR42973">
    <property type="entry name" value="BINDING OXIDOREDUCTASE, PUTATIVE (AFU_ORTHOLOGUE AFUA_1G17690)-RELATED"/>
    <property type="match status" value="1"/>
</dbReference>
<dbReference type="GO" id="GO:0016491">
    <property type="term" value="F:oxidoreductase activity"/>
    <property type="evidence" value="ECO:0007669"/>
    <property type="project" value="UniProtKB-KW"/>
</dbReference>
<evidence type="ECO:0000256" key="5">
    <source>
        <dbReference type="SAM" id="SignalP"/>
    </source>
</evidence>
<keyword evidence="4" id="KW-0560">Oxidoreductase</keyword>
<organism evidence="7 8">
    <name type="scientific">Sphaerosporella brunnea</name>
    <dbReference type="NCBI Taxonomy" id="1250544"/>
    <lineage>
        <taxon>Eukaryota</taxon>
        <taxon>Fungi</taxon>
        <taxon>Dikarya</taxon>
        <taxon>Ascomycota</taxon>
        <taxon>Pezizomycotina</taxon>
        <taxon>Pezizomycetes</taxon>
        <taxon>Pezizales</taxon>
        <taxon>Pyronemataceae</taxon>
        <taxon>Sphaerosporella</taxon>
    </lineage>
</organism>
<comment type="similarity">
    <text evidence="1">Belongs to the oxygen-dependent FAD-linked oxidoreductase family.</text>
</comment>
<dbReference type="InParanoid" id="A0A5J5F1K4"/>
<reference evidence="7 8" key="1">
    <citation type="submission" date="2019-09" db="EMBL/GenBank/DDBJ databases">
        <title>Draft genome of the ectomycorrhizal ascomycete Sphaerosporella brunnea.</title>
        <authorList>
            <consortium name="DOE Joint Genome Institute"/>
            <person name="Benucci G.M."/>
            <person name="Marozzi G."/>
            <person name="Antonielli L."/>
            <person name="Sanchez S."/>
            <person name="Marco P."/>
            <person name="Wang X."/>
            <person name="Falini L.B."/>
            <person name="Barry K."/>
            <person name="Haridas S."/>
            <person name="Lipzen A."/>
            <person name="Labutti K."/>
            <person name="Grigoriev I.V."/>
            <person name="Murat C."/>
            <person name="Martin F."/>
            <person name="Albertini E."/>
            <person name="Donnini D."/>
            <person name="Bonito G."/>
        </authorList>
    </citation>
    <scope>NUCLEOTIDE SEQUENCE [LARGE SCALE GENOMIC DNA]</scope>
    <source>
        <strain evidence="7 8">Sb_GMNB300</strain>
    </source>
</reference>
<dbReference type="InterPro" id="IPR050416">
    <property type="entry name" value="FAD-linked_Oxidoreductase"/>
</dbReference>
<dbReference type="InterPro" id="IPR016166">
    <property type="entry name" value="FAD-bd_PCMH"/>
</dbReference>
<dbReference type="Pfam" id="PF01565">
    <property type="entry name" value="FAD_binding_4"/>
    <property type="match status" value="1"/>
</dbReference>
<dbReference type="InterPro" id="IPR016169">
    <property type="entry name" value="FAD-bd_PCMH_sub2"/>
</dbReference>
<dbReference type="PANTHER" id="PTHR42973:SF53">
    <property type="entry name" value="FAD-BINDING PCMH-TYPE DOMAIN-CONTAINING PROTEIN-RELATED"/>
    <property type="match status" value="1"/>
</dbReference>